<dbReference type="RefSeq" id="WP_141322518.1">
    <property type="nucleotide sequence ID" value="NZ_BJLP01000091.1"/>
</dbReference>
<evidence type="ECO:0000313" key="5">
    <source>
        <dbReference type="Proteomes" id="UP000315842"/>
    </source>
</evidence>
<keyword evidence="2" id="KW-1133">Transmembrane helix</keyword>
<reference evidence="4 5" key="1">
    <citation type="submission" date="2019-06" db="EMBL/GenBank/DDBJ databases">
        <title>Whole genome shotgun sequence of Cellulomonas uda NBRC 3747.</title>
        <authorList>
            <person name="Hosoyama A."/>
            <person name="Uohara A."/>
            <person name="Ohji S."/>
            <person name="Ichikawa N."/>
        </authorList>
    </citation>
    <scope>NUCLEOTIDE SEQUENCE [LARGE SCALE GENOMIC DNA]</scope>
    <source>
        <strain evidence="4 5">NBRC 3747</strain>
    </source>
</reference>
<proteinExistence type="predicted"/>
<evidence type="ECO:0000256" key="1">
    <source>
        <dbReference type="SAM" id="MobiDB-lite"/>
    </source>
</evidence>
<feature type="domain" description="DUF4097" evidence="3">
    <location>
        <begin position="103"/>
        <end position="276"/>
    </location>
</feature>
<sequence>MSTATQTPTPPAPVRDPRTSGWAKALLWVGGTIGALAIVWAALDVTSLIAREKTTGDATYAVAPTVELVADGRVTVTAGGSDEVHVSREARFAFVDPHYAASASSDRLVVSYQCSWGWVWDCDTDLDVTLPAGTAIVVRTSDGDVRATGVLGDADLRSSNGRVEASAMGGDLVAHSSNGSVDVRDVTGSVRATSSNGSVVVRGAASVEARSSNGRVEVEDVQGVVVAESSNGDVQVAEAHDDITATSSNGSVTVHGTGRPVALDIRTSNGSQRTEAPTDPAAPVHVTIHSSNGSVSYLPPRS</sequence>
<evidence type="ECO:0000313" key="4">
    <source>
        <dbReference type="EMBL" id="GEA82725.1"/>
    </source>
</evidence>
<keyword evidence="2" id="KW-0812">Transmembrane</keyword>
<name>A0A4Y3KI27_CELUD</name>
<evidence type="ECO:0000256" key="2">
    <source>
        <dbReference type="SAM" id="Phobius"/>
    </source>
</evidence>
<feature type="region of interest" description="Disordered" evidence="1">
    <location>
        <begin position="267"/>
        <end position="302"/>
    </location>
</feature>
<dbReference type="InterPro" id="IPR025164">
    <property type="entry name" value="Toastrack_DUF4097"/>
</dbReference>
<feature type="transmembrane region" description="Helical" evidence="2">
    <location>
        <begin position="25"/>
        <end position="43"/>
    </location>
</feature>
<keyword evidence="5" id="KW-1185">Reference proteome</keyword>
<dbReference type="EMBL" id="BJLP01000091">
    <property type="protein sequence ID" value="GEA82725.1"/>
    <property type="molecule type" value="Genomic_DNA"/>
</dbReference>
<comment type="caution">
    <text evidence="4">The sequence shown here is derived from an EMBL/GenBank/DDBJ whole genome shotgun (WGS) entry which is preliminary data.</text>
</comment>
<dbReference type="AlphaFoldDB" id="A0A4Y3KI27"/>
<organism evidence="4 5">
    <name type="scientific">Cellulomonas uda</name>
    <dbReference type="NCBI Taxonomy" id="1714"/>
    <lineage>
        <taxon>Bacteria</taxon>
        <taxon>Bacillati</taxon>
        <taxon>Actinomycetota</taxon>
        <taxon>Actinomycetes</taxon>
        <taxon>Micrococcales</taxon>
        <taxon>Cellulomonadaceae</taxon>
        <taxon>Cellulomonas</taxon>
    </lineage>
</organism>
<protein>
    <recommendedName>
        <fullName evidence="3">DUF4097 domain-containing protein</fullName>
    </recommendedName>
</protein>
<dbReference type="Proteomes" id="UP000315842">
    <property type="component" value="Unassembled WGS sequence"/>
</dbReference>
<evidence type="ECO:0000259" key="3">
    <source>
        <dbReference type="Pfam" id="PF13349"/>
    </source>
</evidence>
<dbReference type="Pfam" id="PF13349">
    <property type="entry name" value="DUF4097"/>
    <property type="match status" value="1"/>
</dbReference>
<keyword evidence="2" id="KW-0472">Membrane</keyword>
<gene>
    <name evidence="4" type="ORF">CUD01_31690</name>
</gene>
<accession>A0A4Y3KI27</accession>